<sequence>MDLKQFLTDNPIIKQAVLARLMYGVDHATTKLANKLTGLNKQRITRDDEELALKVLQELGANISKLKVSE</sequence>
<evidence type="ECO:0000313" key="1">
    <source>
        <dbReference type="EMBL" id="SMC46117.1"/>
    </source>
</evidence>
<gene>
    <name evidence="1" type="ORF">SAMN04488524_0598</name>
</gene>
<keyword evidence="2" id="KW-1185">Reference proteome</keyword>
<accession>A0A1W1ZCL8</accession>
<dbReference type="Proteomes" id="UP000192756">
    <property type="component" value="Unassembled WGS sequence"/>
</dbReference>
<dbReference type="EMBL" id="FWXT01000001">
    <property type="protein sequence ID" value="SMC46117.1"/>
    <property type="molecule type" value="Genomic_DNA"/>
</dbReference>
<name>A0A1W1ZCL8_9SPHI</name>
<organism evidence="1 2">
    <name type="scientific">Pedobacter africanus</name>
    <dbReference type="NCBI Taxonomy" id="151894"/>
    <lineage>
        <taxon>Bacteria</taxon>
        <taxon>Pseudomonadati</taxon>
        <taxon>Bacteroidota</taxon>
        <taxon>Sphingobacteriia</taxon>
        <taxon>Sphingobacteriales</taxon>
        <taxon>Sphingobacteriaceae</taxon>
        <taxon>Pedobacter</taxon>
    </lineage>
</organism>
<reference evidence="2" key="1">
    <citation type="submission" date="2017-04" db="EMBL/GenBank/DDBJ databases">
        <authorList>
            <person name="Varghese N."/>
            <person name="Submissions S."/>
        </authorList>
    </citation>
    <scope>NUCLEOTIDE SEQUENCE [LARGE SCALE GENOMIC DNA]</scope>
    <source>
        <strain evidence="2">DSM 12126</strain>
    </source>
</reference>
<dbReference type="AlphaFoldDB" id="A0A1W1ZCL8"/>
<proteinExistence type="predicted"/>
<dbReference type="OrthoDB" id="1275016at2"/>
<protein>
    <submittedName>
        <fullName evidence="1">Uncharacterized protein</fullName>
    </submittedName>
</protein>
<dbReference type="STRING" id="151894.SAMN04488524_0598"/>
<evidence type="ECO:0000313" key="2">
    <source>
        <dbReference type="Proteomes" id="UP000192756"/>
    </source>
</evidence>
<dbReference type="RefSeq" id="WP_084236925.1">
    <property type="nucleotide sequence ID" value="NZ_FWXT01000001.1"/>
</dbReference>